<keyword evidence="1" id="KW-0812">Transmembrane</keyword>
<dbReference type="EMBL" id="LAXI01000014">
    <property type="protein sequence ID" value="KRS16347.1"/>
    <property type="molecule type" value="Genomic_DNA"/>
</dbReference>
<dbReference type="Proteomes" id="UP000325785">
    <property type="component" value="Chromosome"/>
</dbReference>
<feature type="transmembrane region" description="Helical" evidence="1">
    <location>
        <begin position="12"/>
        <end position="28"/>
    </location>
</feature>
<gene>
    <name evidence="4" type="ORF">RIdsm_04323</name>
    <name evidence="3" type="ORF">XM52_18590</name>
</gene>
<dbReference type="InterPro" id="IPR000620">
    <property type="entry name" value="EamA_dom"/>
</dbReference>
<evidence type="ECO:0000313" key="6">
    <source>
        <dbReference type="Proteomes" id="UP000325785"/>
    </source>
</evidence>
<evidence type="ECO:0000313" key="5">
    <source>
        <dbReference type="Proteomes" id="UP000051401"/>
    </source>
</evidence>
<dbReference type="KEGG" id="rid:RIdsm_04323"/>
<evidence type="ECO:0000259" key="2">
    <source>
        <dbReference type="Pfam" id="PF00892"/>
    </source>
</evidence>
<dbReference type="EMBL" id="CP031598">
    <property type="protein sequence ID" value="QEW28492.1"/>
    <property type="molecule type" value="Genomic_DNA"/>
</dbReference>
<name>A0A0T5P589_9RHOB</name>
<dbReference type="Pfam" id="PF00892">
    <property type="entry name" value="EamA"/>
    <property type="match status" value="1"/>
</dbReference>
<dbReference type="RefSeq" id="WP_057818303.1">
    <property type="nucleotide sequence ID" value="NZ_CAXRJZ010000051.1"/>
</dbReference>
<dbReference type="PANTHER" id="PTHR22911">
    <property type="entry name" value="ACYL-MALONYL CONDENSING ENZYME-RELATED"/>
    <property type="match status" value="1"/>
</dbReference>
<feature type="transmembrane region" description="Helical" evidence="1">
    <location>
        <begin position="152"/>
        <end position="173"/>
    </location>
</feature>
<evidence type="ECO:0000313" key="4">
    <source>
        <dbReference type="EMBL" id="QEW28492.1"/>
    </source>
</evidence>
<proteinExistence type="predicted"/>
<dbReference type="Proteomes" id="UP000051401">
    <property type="component" value="Unassembled WGS sequence"/>
</dbReference>
<dbReference type="AlphaFoldDB" id="A0A0T5P589"/>
<feature type="transmembrane region" description="Helical" evidence="1">
    <location>
        <begin position="248"/>
        <end position="267"/>
    </location>
</feature>
<dbReference type="PATRIC" id="fig|540747.5.peg.1471"/>
<keyword evidence="5" id="KW-1185">Reference proteome</keyword>
<feature type="transmembrane region" description="Helical" evidence="1">
    <location>
        <begin position="126"/>
        <end position="146"/>
    </location>
</feature>
<dbReference type="PANTHER" id="PTHR22911:SF137">
    <property type="entry name" value="SOLUTE CARRIER FAMILY 35 MEMBER G2-RELATED"/>
    <property type="match status" value="1"/>
</dbReference>
<accession>A0A0T5P589</accession>
<dbReference type="STRING" id="540747.SAMN04488031_10563"/>
<keyword evidence="1" id="KW-0472">Membrane</keyword>
<dbReference type="GO" id="GO:0016020">
    <property type="term" value="C:membrane"/>
    <property type="evidence" value="ECO:0007669"/>
    <property type="project" value="InterPro"/>
</dbReference>
<reference evidence="3 5" key="1">
    <citation type="submission" date="2015-04" db="EMBL/GenBank/DDBJ databases">
        <title>The draft genome sequence of Roseovarius indicus B108T.</title>
        <authorList>
            <person name="Li G."/>
            <person name="Lai Q."/>
            <person name="Shao Z."/>
            <person name="Yan P."/>
        </authorList>
    </citation>
    <scope>NUCLEOTIDE SEQUENCE [LARGE SCALE GENOMIC DNA]</scope>
    <source>
        <strain evidence="3 5">B108</strain>
    </source>
</reference>
<feature type="transmembrane region" description="Helical" evidence="1">
    <location>
        <begin position="219"/>
        <end position="241"/>
    </location>
</feature>
<feature type="transmembrane region" description="Helical" evidence="1">
    <location>
        <begin position="73"/>
        <end position="92"/>
    </location>
</feature>
<dbReference type="InterPro" id="IPR037185">
    <property type="entry name" value="EmrE-like"/>
</dbReference>
<dbReference type="SUPFAM" id="SSF103481">
    <property type="entry name" value="Multidrug resistance efflux transporter EmrE"/>
    <property type="match status" value="1"/>
</dbReference>
<feature type="transmembrane region" description="Helical" evidence="1">
    <location>
        <begin position="185"/>
        <end position="204"/>
    </location>
</feature>
<protein>
    <submittedName>
        <fullName evidence="4">Carboxylate/amino acid/amine transporter</fullName>
    </submittedName>
</protein>
<feature type="domain" description="EamA" evidence="2">
    <location>
        <begin position="11"/>
        <end position="140"/>
    </location>
</feature>
<evidence type="ECO:0000313" key="3">
    <source>
        <dbReference type="EMBL" id="KRS16347.1"/>
    </source>
</evidence>
<evidence type="ECO:0000256" key="1">
    <source>
        <dbReference type="SAM" id="Phobius"/>
    </source>
</evidence>
<feature type="transmembrane region" description="Helical" evidence="1">
    <location>
        <begin position="98"/>
        <end position="117"/>
    </location>
</feature>
<keyword evidence="1" id="KW-1133">Transmembrane helix</keyword>
<sequence length="308" mass="33012">MDRAATGSDRIAVLAGLFAGLCWGVYWLPLRIVEQGGVEAAWAMALFTGVPAILSLPAIWFLRLDYARGGRALLGGILGGVAFALYAASLLYTEVVRAILLFYLMPIWGFLLGWVFLGDRMTWSRWLAIGLGIVGMTVIFAQDTGIPWPRNAGDWCGLVSGMFWALGCTLILTGGGRVRAATHTVNFFVVAAIVSLVVALMGTAQGRVVPPEAGDIGKVLIWFLPITILLILPSGFATIFAPTRLNPGVVGFLFMTEVVVAAVSAAIWSGERFGIREMIGLPLIMSAGLIEPVLMTWRGRRAQVEGTA</sequence>
<feature type="transmembrane region" description="Helical" evidence="1">
    <location>
        <begin position="40"/>
        <end position="61"/>
    </location>
</feature>
<reference evidence="4 6" key="2">
    <citation type="submission" date="2018-08" db="EMBL/GenBank/DDBJ databases">
        <title>Genetic Globetrotter - A new plasmid hitch-hiking vast phylogenetic and geographic distances.</title>
        <authorList>
            <person name="Vollmers J."/>
            <person name="Petersen J."/>
        </authorList>
    </citation>
    <scope>NUCLEOTIDE SEQUENCE [LARGE SCALE GENOMIC DNA]</scope>
    <source>
        <strain evidence="4 6">DSM 26383</strain>
    </source>
</reference>
<organism evidence="3 5">
    <name type="scientific">Roseovarius indicus</name>
    <dbReference type="NCBI Taxonomy" id="540747"/>
    <lineage>
        <taxon>Bacteria</taxon>
        <taxon>Pseudomonadati</taxon>
        <taxon>Pseudomonadota</taxon>
        <taxon>Alphaproteobacteria</taxon>
        <taxon>Rhodobacterales</taxon>
        <taxon>Roseobacteraceae</taxon>
        <taxon>Roseovarius</taxon>
    </lineage>
</organism>